<dbReference type="SMART" id="SM00389">
    <property type="entry name" value="HOX"/>
    <property type="match status" value="1"/>
</dbReference>
<keyword evidence="5 10" id="KW-0440">LIM domain</keyword>
<evidence type="ECO:0000256" key="5">
    <source>
        <dbReference type="ARBA" id="ARBA00023038"/>
    </source>
</evidence>
<dbReference type="PROSITE" id="PS00027">
    <property type="entry name" value="HOMEOBOX_1"/>
    <property type="match status" value="1"/>
</dbReference>
<dbReference type="Pfam" id="PF00412">
    <property type="entry name" value="LIM"/>
    <property type="match status" value="2"/>
</dbReference>
<dbReference type="GO" id="GO:0000981">
    <property type="term" value="F:DNA-binding transcription factor activity, RNA polymerase II-specific"/>
    <property type="evidence" value="ECO:0007669"/>
    <property type="project" value="InterPro"/>
</dbReference>
<feature type="region of interest" description="Disordered" evidence="12">
    <location>
        <begin position="140"/>
        <end position="178"/>
    </location>
</feature>
<gene>
    <name evidence="15" type="ORF">LOD99_1585</name>
</gene>
<dbReference type="InterPro" id="IPR009057">
    <property type="entry name" value="Homeodomain-like_sf"/>
</dbReference>
<dbReference type="PROSITE" id="PS50071">
    <property type="entry name" value="HOMEOBOX_2"/>
    <property type="match status" value="1"/>
</dbReference>
<evidence type="ECO:0000259" key="13">
    <source>
        <dbReference type="PROSITE" id="PS50023"/>
    </source>
</evidence>
<evidence type="ECO:0000256" key="10">
    <source>
        <dbReference type="PROSITE-ProRule" id="PRU00125"/>
    </source>
</evidence>
<dbReference type="PANTHER" id="PTHR24204">
    <property type="entry name" value="INSULIN GENE ENHANCER PROTEIN"/>
    <property type="match status" value="1"/>
</dbReference>
<feature type="compositionally biased region" description="Low complexity" evidence="12">
    <location>
        <begin position="143"/>
        <end position="157"/>
    </location>
</feature>
<reference evidence="15 16" key="1">
    <citation type="journal article" date="2023" name="BMC Biol.">
        <title>The compact genome of the sponge Oopsacas minuta (Hexactinellida) is lacking key metazoan core genes.</title>
        <authorList>
            <person name="Santini S."/>
            <person name="Schenkelaars Q."/>
            <person name="Jourda C."/>
            <person name="Duchesne M."/>
            <person name="Belahbib H."/>
            <person name="Rocher C."/>
            <person name="Selva M."/>
            <person name="Riesgo A."/>
            <person name="Vervoort M."/>
            <person name="Leys S.P."/>
            <person name="Kodjabachian L."/>
            <person name="Le Bivic A."/>
            <person name="Borchiellini C."/>
            <person name="Claverie J.M."/>
            <person name="Renard E."/>
        </authorList>
    </citation>
    <scope>NUCLEOTIDE SEQUENCE [LARGE SCALE GENOMIC DNA]</scope>
    <source>
        <strain evidence="15">SPO-2</strain>
    </source>
</reference>
<evidence type="ECO:0000256" key="11">
    <source>
        <dbReference type="RuleBase" id="RU000682"/>
    </source>
</evidence>
<organism evidence="15 16">
    <name type="scientific">Oopsacas minuta</name>
    <dbReference type="NCBI Taxonomy" id="111878"/>
    <lineage>
        <taxon>Eukaryota</taxon>
        <taxon>Metazoa</taxon>
        <taxon>Porifera</taxon>
        <taxon>Hexactinellida</taxon>
        <taxon>Hexasterophora</taxon>
        <taxon>Lyssacinosida</taxon>
        <taxon>Leucopsacidae</taxon>
        <taxon>Oopsacas</taxon>
    </lineage>
</organism>
<evidence type="ECO:0000313" key="16">
    <source>
        <dbReference type="Proteomes" id="UP001165289"/>
    </source>
</evidence>
<dbReference type="PROSITE" id="PS00478">
    <property type="entry name" value="LIM_DOMAIN_1"/>
    <property type="match status" value="2"/>
</dbReference>
<dbReference type="InterPro" id="IPR001356">
    <property type="entry name" value="HD"/>
</dbReference>
<evidence type="ECO:0000256" key="2">
    <source>
        <dbReference type="ARBA" id="ARBA00022723"/>
    </source>
</evidence>
<feature type="compositionally biased region" description="Polar residues" evidence="12">
    <location>
        <begin position="263"/>
        <end position="273"/>
    </location>
</feature>
<evidence type="ECO:0000256" key="6">
    <source>
        <dbReference type="ARBA" id="ARBA00023125"/>
    </source>
</evidence>
<keyword evidence="4 10" id="KW-0862">Zinc</keyword>
<accession>A0AAV7K3V8</accession>
<dbReference type="SMART" id="SM00132">
    <property type="entry name" value="LIM"/>
    <property type="match status" value="2"/>
</dbReference>
<dbReference type="AlphaFoldDB" id="A0AAV7K3V8"/>
<dbReference type="InterPro" id="IPR047169">
    <property type="entry name" value="ISL1/2-like"/>
</dbReference>
<comment type="caution">
    <text evidence="15">The sequence shown here is derived from an EMBL/GenBank/DDBJ whole genome shotgun (WGS) entry which is preliminary data.</text>
</comment>
<keyword evidence="2 10" id="KW-0479">Metal-binding</keyword>
<dbReference type="SUPFAM" id="SSF57716">
    <property type="entry name" value="Glucocorticoid receptor-like (DNA-binding domain)"/>
    <property type="match status" value="1"/>
</dbReference>
<dbReference type="EMBL" id="JAKMXF010000166">
    <property type="protein sequence ID" value="KAI6655851.1"/>
    <property type="molecule type" value="Genomic_DNA"/>
</dbReference>
<protein>
    <submittedName>
        <fullName evidence="15">Islet (Isl) LIM-Homeobox containing transcription factor</fullName>
    </submittedName>
</protein>
<dbReference type="PANTHER" id="PTHR24204:SF8">
    <property type="entry name" value="TAILUP, ISOFORM A"/>
    <property type="match status" value="1"/>
</dbReference>
<dbReference type="SUPFAM" id="SSF46689">
    <property type="entry name" value="Homeodomain-like"/>
    <property type="match status" value="1"/>
</dbReference>
<evidence type="ECO:0000256" key="9">
    <source>
        <dbReference type="PROSITE-ProRule" id="PRU00108"/>
    </source>
</evidence>
<feature type="domain" description="Homeobox" evidence="14">
    <location>
        <begin position="172"/>
        <end position="232"/>
    </location>
</feature>
<comment type="subcellular location">
    <subcellularLocation>
        <location evidence="1 9 11">Nucleus</location>
    </subcellularLocation>
</comment>
<name>A0AAV7K3V8_9METZ</name>
<feature type="region of interest" description="Disordered" evidence="12">
    <location>
        <begin position="232"/>
        <end position="313"/>
    </location>
</feature>
<evidence type="ECO:0000256" key="12">
    <source>
        <dbReference type="SAM" id="MobiDB-lite"/>
    </source>
</evidence>
<evidence type="ECO:0000256" key="7">
    <source>
        <dbReference type="ARBA" id="ARBA00023155"/>
    </source>
</evidence>
<dbReference type="InterPro" id="IPR017970">
    <property type="entry name" value="Homeobox_CS"/>
</dbReference>
<proteinExistence type="predicted"/>
<dbReference type="Gene3D" id="1.10.10.60">
    <property type="entry name" value="Homeodomain-like"/>
    <property type="match status" value="1"/>
</dbReference>
<dbReference type="GO" id="GO:0045944">
    <property type="term" value="P:positive regulation of transcription by RNA polymerase II"/>
    <property type="evidence" value="ECO:0007669"/>
    <property type="project" value="InterPro"/>
</dbReference>
<dbReference type="PROSITE" id="PS50023">
    <property type="entry name" value="LIM_DOMAIN_2"/>
    <property type="match status" value="2"/>
</dbReference>
<keyword evidence="7 9" id="KW-0371">Homeobox</keyword>
<feature type="domain" description="LIM zinc-binding" evidence="13">
    <location>
        <begin position="70"/>
        <end position="131"/>
    </location>
</feature>
<evidence type="ECO:0000259" key="14">
    <source>
        <dbReference type="PROSITE" id="PS50071"/>
    </source>
</evidence>
<feature type="compositionally biased region" description="Basic and acidic residues" evidence="12">
    <location>
        <begin position="252"/>
        <end position="262"/>
    </location>
</feature>
<dbReference type="Gene3D" id="2.10.110.10">
    <property type="entry name" value="Cysteine Rich Protein"/>
    <property type="match status" value="2"/>
</dbReference>
<evidence type="ECO:0000313" key="15">
    <source>
        <dbReference type="EMBL" id="KAI6655851.1"/>
    </source>
</evidence>
<dbReference type="CDD" id="cd00086">
    <property type="entry name" value="homeodomain"/>
    <property type="match status" value="1"/>
</dbReference>
<feature type="compositionally biased region" description="Low complexity" evidence="12">
    <location>
        <begin position="240"/>
        <end position="251"/>
    </location>
</feature>
<dbReference type="GO" id="GO:0046872">
    <property type="term" value="F:metal ion binding"/>
    <property type="evidence" value="ECO:0007669"/>
    <property type="project" value="UniProtKB-KW"/>
</dbReference>
<dbReference type="InterPro" id="IPR001781">
    <property type="entry name" value="Znf_LIM"/>
</dbReference>
<evidence type="ECO:0000256" key="3">
    <source>
        <dbReference type="ARBA" id="ARBA00022737"/>
    </source>
</evidence>
<keyword evidence="16" id="KW-1185">Reference proteome</keyword>
<dbReference type="FunFam" id="1.10.10.60:FF:000041">
    <property type="entry name" value="insulin gene enhancer protein ISL-1"/>
    <property type="match status" value="1"/>
</dbReference>
<keyword evidence="8 9" id="KW-0539">Nucleus</keyword>
<feature type="DNA-binding region" description="Homeobox" evidence="9">
    <location>
        <begin position="174"/>
        <end position="233"/>
    </location>
</feature>
<dbReference type="GO" id="GO:0003677">
    <property type="term" value="F:DNA binding"/>
    <property type="evidence" value="ECO:0007669"/>
    <property type="project" value="UniProtKB-UniRule"/>
</dbReference>
<feature type="domain" description="LIM zinc-binding" evidence="13">
    <location>
        <begin position="6"/>
        <end position="69"/>
    </location>
</feature>
<dbReference type="Proteomes" id="UP001165289">
    <property type="component" value="Unassembled WGS sequence"/>
</dbReference>
<keyword evidence="3" id="KW-0677">Repeat</keyword>
<evidence type="ECO:0000256" key="4">
    <source>
        <dbReference type="ARBA" id="ARBA00022833"/>
    </source>
</evidence>
<dbReference type="GO" id="GO:0005634">
    <property type="term" value="C:nucleus"/>
    <property type="evidence" value="ECO:0007669"/>
    <property type="project" value="UniProtKB-SubCell"/>
</dbReference>
<sequence length="313" mass="35579">MASLNPACYVCNQTTSSDHTIKRISPDIECHPACLKCHQCGIELEEDTTCYIEENKVYCKTDYTQLFCKRCVRCGQLFDYEEEAFRVKSMYYHDRCFRCDSCQAAINPKSPFVISHAALFCNEDHFNMCSIHDIKEEAFSPHTSTSSSSSSLSQTTSNKPHKSSTGIRTQQEKQTRVRTVLNEQQLSVLRQYYATNARPDAVMKDQLVELTGLRSRVIRVWFQNKRCKDKKKVLMDQRKSSQSISSLPKSSLQHEERGKGVNDKTSSPETQPFSADAYLGFPCGQDDQPFSPWSDPVDIFTQPANLTSSAEKP</sequence>
<dbReference type="Pfam" id="PF00046">
    <property type="entry name" value="Homeodomain"/>
    <property type="match status" value="1"/>
</dbReference>
<keyword evidence="6 9" id="KW-0238">DNA-binding</keyword>
<evidence type="ECO:0000256" key="8">
    <source>
        <dbReference type="ARBA" id="ARBA00023242"/>
    </source>
</evidence>
<evidence type="ECO:0000256" key="1">
    <source>
        <dbReference type="ARBA" id="ARBA00004123"/>
    </source>
</evidence>
<feature type="compositionally biased region" description="Polar residues" evidence="12">
    <location>
        <begin position="302"/>
        <end position="313"/>
    </location>
</feature>